<name>A0ABP6RY86_9PSEU</name>
<keyword evidence="4" id="KW-1185">Reference proteome</keyword>
<reference evidence="4" key="1">
    <citation type="journal article" date="2019" name="Int. J. Syst. Evol. Microbiol.">
        <title>The Global Catalogue of Microorganisms (GCM) 10K type strain sequencing project: providing services to taxonomists for standard genome sequencing and annotation.</title>
        <authorList>
            <consortium name="The Broad Institute Genomics Platform"/>
            <consortium name="The Broad Institute Genome Sequencing Center for Infectious Disease"/>
            <person name="Wu L."/>
            <person name="Ma J."/>
        </authorList>
    </citation>
    <scope>NUCLEOTIDE SEQUENCE [LARGE SCALE GENOMIC DNA]</scope>
    <source>
        <strain evidence="4">JCM 9687</strain>
    </source>
</reference>
<evidence type="ECO:0000256" key="2">
    <source>
        <dbReference type="ARBA" id="ARBA00022679"/>
    </source>
</evidence>
<dbReference type="RefSeq" id="WP_258345747.1">
    <property type="nucleotide sequence ID" value="NZ_BAAAYK010000038.1"/>
</dbReference>
<evidence type="ECO:0000313" key="3">
    <source>
        <dbReference type="EMBL" id="GAA3363115.1"/>
    </source>
</evidence>
<keyword evidence="2" id="KW-0808">Transferase</keyword>
<dbReference type="InterPro" id="IPR016874">
    <property type="entry name" value="TcmP-like"/>
</dbReference>
<dbReference type="Gene3D" id="3.40.50.150">
    <property type="entry name" value="Vaccinia Virus protein VP39"/>
    <property type="match status" value="1"/>
</dbReference>
<dbReference type="PANTHER" id="PTHR43619:SF2">
    <property type="entry name" value="S-ADENOSYL-L-METHIONINE-DEPENDENT METHYLTRANSFERASES SUPERFAMILY PROTEIN"/>
    <property type="match status" value="1"/>
</dbReference>
<dbReference type="InterPro" id="IPR007213">
    <property type="entry name" value="Ppm1/Ppm2/Tcmp"/>
</dbReference>
<comment type="caution">
    <text evidence="3">The sequence shown here is derived from an EMBL/GenBank/DDBJ whole genome shotgun (WGS) entry which is preliminary data.</text>
</comment>
<accession>A0ABP6RY86</accession>
<dbReference type="SUPFAM" id="SSF53335">
    <property type="entry name" value="S-adenosyl-L-methionine-dependent methyltransferases"/>
    <property type="match status" value="1"/>
</dbReference>
<evidence type="ECO:0000256" key="1">
    <source>
        <dbReference type="ARBA" id="ARBA00022603"/>
    </source>
</evidence>
<protein>
    <submittedName>
        <fullName evidence="3">Class I SAM-dependent methyltransferase</fullName>
    </submittedName>
</protein>
<proteinExistence type="predicted"/>
<dbReference type="PANTHER" id="PTHR43619">
    <property type="entry name" value="S-ADENOSYL-L-METHIONINE-DEPENDENT METHYLTRANSFERASE YKTD-RELATED"/>
    <property type="match status" value="1"/>
</dbReference>
<keyword evidence="1 3" id="KW-0489">Methyltransferase</keyword>
<evidence type="ECO:0000313" key="4">
    <source>
        <dbReference type="Proteomes" id="UP001500483"/>
    </source>
</evidence>
<dbReference type="GO" id="GO:0032259">
    <property type="term" value="P:methylation"/>
    <property type="evidence" value="ECO:0007669"/>
    <property type="project" value="UniProtKB-KW"/>
</dbReference>
<gene>
    <name evidence="3" type="ORF">GCM10020366_53770</name>
</gene>
<organism evidence="3 4">
    <name type="scientific">Saccharopolyspora gregorii</name>
    <dbReference type="NCBI Taxonomy" id="33914"/>
    <lineage>
        <taxon>Bacteria</taxon>
        <taxon>Bacillati</taxon>
        <taxon>Actinomycetota</taxon>
        <taxon>Actinomycetes</taxon>
        <taxon>Pseudonocardiales</taxon>
        <taxon>Pseudonocardiaceae</taxon>
        <taxon>Saccharopolyspora</taxon>
    </lineage>
</organism>
<dbReference type="Pfam" id="PF04072">
    <property type="entry name" value="LCM"/>
    <property type="match status" value="1"/>
</dbReference>
<dbReference type="GO" id="GO:0008168">
    <property type="term" value="F:methyltransferase activity"/>
    <property type="evidence" value="ECO:0007669"/>
    <property type="project" value="UniProtKB-KW"/>
</dbReference>
<dbReference type="EMBL" id="BAAAYK010000038">
    <property type="protein sequence ID" value="GAA3363115.1"/>
    <property type="molecule type" value="Genomic_DNA"/>
</dbReference>
<dbReference type="PIRSF" id="PIRSF028177">
    <property type="entry name" value="Polyketide_synth_Omtfrase_TcmP"/>
    <property type="match status" value="1"/>
</dbReference>
<dbReference type="Proteomes" id="UP001500483">
    <property type="component" value="Unassembled WGS sequence"/>
</dbReference>
<dbReference type="InterPro" id="IPR029063">
    <property type="entry name" value="SAM-dependent_MTases_sf"/>
</dbReference>
<sequence>MNREKADFTGARATMLATLYGRALHSRTANPVLHDPYAEEAVRRIDHDFDATGLRGNDALSVALRGRLFDDLTAVRLAANPDVTVLHLGCGLDSRGQRLDPPPSTEWYDVDFPEVIDLRERIYPARAHHHVLGTSVTAPDLLRDVPGDRPALVVAEGLLMYLTEADGTALLRRITEHFPSGHLICDVQSPLATRWAHRLNGAVRAAGARLTWGVRGGAELERAVPGLVLDEERTFFDIPGLERLGLAYRALVRGMGKVPAFRRMALVLSMHFG</sequence>